<gene>
    <name evidence="2" type="ORF">BDY17DRAFT_179276</name>
</gene>
<dbReference type="RefSeq" id="XP_033588756.1">
    <property type="nucleotide sequence ID" value="XM_033729894.1"/>
</dbReference>
<accession>A0A6A6PQW2</accession>
<feature type="region of interest" description="Disordered" evidence="1">
    <location>
        <begin position="220"/>
        <end position="247"/>
    </location>
</feature>
<reference evidence="2" key="1">
    <citation type="journal article" date="2020" name="Stud. Mycol.">
        <title>101 Dothideomycetes genomes: a test case for predicting lifestyles and emergence of pathogens.</title>
        <authorList>
            <person name="Haridas S."/>
            <person name="Albert R."/>
            <person name="Binder M."/>
            <person name="Bloem J."/>
            <person name="Labutti K."/>
            <person name="Salamov A."/>
            <person name="Andreopoulos B."/>
            <person name="Baker S."/>
            <person name="Barry K."/>
            <person name="Bills G."/>
            <person name="Bluhm B."/>
            <person name="Cannon C."/>
            <person name="Castanera R."/>
            <person name="Culley D."/>
            <person name="Daum C."/>
            <person name="Ezra D."/>
            <person name="Gonzalez J."/>
            <person name="Henrissat B."/>
            <person name="Kuo A."/>
            <person name="Liang C."/>
            <person name="Lipzen A."/>
            <person name="Lutzoni F."/>
            <person name="Magnuson J."/>
            <person name="Mondo S."/>
            <person name="Nolan M."/>
            <person name="Ohm R."/>
            <person name="Pangilinan J."/>
            <person name="Park H.-J."/>
            <person name="Ramirez L."/>
            <person name="Alfaro M."/>
            <person name="Sun H."/>
            <person name="Tritt A."/>
            <person name="Yoshinaga Y."/>
            <person name="Zwiers L.-H."/>
            <person name="Turgeon B."/>
            <person name="Goodwin S."/>
            <person name="Spatafora J."/>
            <person name="Crous P."/>
            <person name="Grigoriev I."/>
        </authorList>
    </citation>
    <scope>NUCLEOTIDE SEQUENCE</scope>
    <source>
        <strain evidence="2">CBS 113389</strain>
    </source>
</reference>
<sequence>MSLMPPQGAGRCLDPGFHCWPIDTRDVEIRHRRLHDDLPQLLHTRLPMGSQPCQGSGLRKVPACLRHSSSTTRKQDYQRAKVSTTRTSRHKSIAPVSCSTTLSTNFFPILHHGRVYPPRPVILCVWIRCRRPGWHAPPQAFCRAGIHASLSYKQFLSARGDIRRKSLRASDLEVDLIATRLPIHLVNNPRNSSFLPPSSLIVTVFEPRHDRFSDCGPHLASVGADHPGHRRGEPRQYQWRSRPLRIK</sequence>
<dbReference type="GeneID" id="54470896"/>
<dbReference type="AlphaFoldDB" id="A0A6A6PQW2"/>
<protein>
    <submittedName>
        <fullName evidence="2">Uncharacterized protein</fullName>
    </submittedName>
</protein>
<dbReference type="EMBL" id="MU001637">
    <property type="protein sequence ID" value="KAF2482186.1"/>
    <property type="molecule type" value="Genomic_DNA"/>
</dbReference>
<evidence type="ECO:0000256" key="1">
    <source>
        <dbReference type="SAM" id="MobiDB-lite"/>
    </source>
</evidence>
<organism evidence="2 3">
    <name type="scientific">Neohortaea acidophila</name>
    <dbReference type="NCBI Taxonomy" id="245834"/>
    <lineage>
        <taxon>Eukaryota</taxon>
        <taxon>Fungi</taxon>
        <taxon>Dikarya</taxon>
        <taxon>Ascomycota</taxon>
        <taxon>Pezizomycotina</taxon>
        <taxon>Dothideomycetes</taxon>
        <taxon>Dothideomycetidae</taxon>
        <taxon>Mycosphaerellales</taxon>
        <taxon>Teratosphaeriaceae</taxon>
        <taxon>Neohortaea</taxon>
    </lineage>
</organism>
<dbReference type="Proteomes" id="UP000799767">
    <property type="component" value="Unassembled WGS sequence"/>
</dbReference>
<evidence type="ECO:0000313" key="2">
    <source>
        <dbReference type="EMBL" id="KAF2482186.1"/>
    </source>
</evidence>
<name>A0A6A6PQW2_9PEZI</name>
<keyword evidence="3" id="KW-1185">Reference proteome</keyword>
<evidence type="ECO:0000313" key="3">
    <source>
        <dbReference type="Proteomes" id="UP000799767"/>
    </source>
</evidence>
<proteinExistence type="predicted"/>